<evidence type="ECO:0000256" key="2">
    <source>
        <dbReference type="ARBA" id="ARBA00010727"/>
    </source>
</evidence>
<dbReference type="PANTHER" id="PTHR10507">
    <property type="entry name" value="CDC45-RELATED PROTEIN"/>
    <property type="match status" value="1"/>
</dbReference>
<dbReference type="GO" id="GO:0003743">
    <property type="term" value="F:translation initiation factor activity"/>
    <property type="evidence" value="ECO:0007669"/>
    <property type="project" value="UniProtKB-KW"/>
</dbReference>
<organism evidence="6 7">
    <name type="scientific">Tritrichomonas musculus</name>
    <dbReference type="NCBI Taxonomy" id="1915356"/>
    <lineage>
        <taxon>Eukaryota</taxon>
        <taxon>Metamonada</taxon>
        <taxon>Parabasalia</taxon>
        <taxon>Tritrichomonadida</taxon>
        <taxon>Tritrichomonadidae</taxon>
        <taxon>Tritrichomonas</taxon>
    </lineage>
</organism>
<keyword evidence="3" id="KW-0235">DNA replication</keyword>
<comment type="similarity">
    <text evidence="2">Belongs to the CDC45 family.</text>
</comment>
<evidence type="ECO:0000256" key="3">
    <source>
        <dbReference type="ARBA" id="ARBA00022705"/>
    </source>
</evidence>
<keyword evidence="4" id="KW-0539">Nucleus</keyword>
<comment type="caution">
    <text evidence="6">The sequence shown here is derived from an EMBL/GenBank/DDBJ whole genome shotgun (WGS) entry which is preliminary data.</text>
</comment>
<reference evidence="6 7" key="1">
    <citation type="submission" date="2024-04" db="EMBL/GenBank/DDBJ databases">
        <title>Tritrichomonas musculus Genome.</title>
        <authorList>
            <person name="Alves-Ferreira E."/>
            <person name="Grigg M."/>
            <person name="Lorenzi H."/>
            <person name="Galac M."/>
        </authorList>
    </citation>
    <scope>NUCLEOTIDE SEQUENCE [LARGE SCALE GENOMIC DNA]</scope>
    <source>
        <strain evidence="6 7">EAF2021</strain>
    </source>
</reference>
<proteinExistence type="inferred from homology"/>
<protein>
    <submittedName>
        <fullName evidence="6">DNA replication initiation factor cdc45</fullName>
    </submittedName>
</protein>
<evidence type="ECO:0000313" key="7">
    <source>
        <dbReference type="Proteomes" id="UP001470230"/>
    </source>
</evidence>
<sequence length="576" mass="64785">MLIQVSDLHLAYQQIVQSSLSSELPASVLIFVPLTVDSLAASSILYELFRKDNILNHFVPVRGYTDLTNQIQERLADETLPPSIIFINCGGSISLLRRFPDAFKVSTAYIIDSHRPIDFENLDSRVEKIKVFDDSQSMFDEICSFPDSQLSEEESIVIEGKQKNKNMIRTVRKIIDPNSDSSTQYMNSTYFSDPASLQLYTLASSINHTSLTILWFAILGLTEHFLLEHIDNVRYESLFNALQNEASRLTDGKELFTTIPLEEGEFVTPVNSITVPVSRDLFIQPCTDLRCNLMRHWTLYESMQSSPFIVSRLQLWYHAGLERMNLLLVKMGIPLREAKTTFISMSSDIRETIVTRFDKWCDRFGLTGIDFPSFILKRGFAAPLTASDIVYAVRARLLAGTDFGEAFSDSFSIIRLVSNHGLLSADIDAAKSRSKLVVSLGMELMNKKNASVITSHAFRIAYVYNAAERGFPVVPSSLVELGQFLLQAFREEDDKVLPMVVAAMNPDLKNWTLVAVSTGFEFGEVESSRFGAYFKGAAEKAEIEITMDSFDSFVCQIPADLILVFIDQLTLLALKD</sequence>
<gene>
    <name evidence="6" type="ORF">M9Y10_012545</name>
</gene>
<keyword evidence="6" id="KW-0396">Initiation factor</keyword>
<dbReference type="EMBL" id="JAPFFF010000018">
    <property type="protein sequence ID" value="KAK8860853.1"/>
    <property type="molecule type" value="Genomic_DNA"/>
</dbReference>
<keyword evidence="6" id="KW-0648">Protein biosynthesis</keyword>
<keyword evidence="7" id="KW-1185">Reference proteome</keyword>
<name>A0ABR2ICR1_9EUKA</name>
<dbReference type="Proteomes" id="UP001470230">
    <property type="component" value="Unassembled WGS sequence"/>
</dbReference>
<dbReference type="Pfam" id="PF02724">
    <property type="entry name" value="CDC45"/>
    <property type="match status" value="2"/>
</dbReference>
<evidence type="ECO:0000256" key="1">
    <source>
        <dbReference type="ARBA" id="ARBA00004123"/>
    </source>
</evidence>
<keyword evidence="5" id="KW-0131">Cell cycle</keyword>
<evidence type="ECO:0000256" key="4">
    <source>
        <dbReference type="ARBA" id="ARBA00023242"/>
    </source>
</evidence>
<accession>A0ABR2ICR1</accession>
<dbReference type="InterPro" id="IPR003874">
    <property type="entry name" value="CDC45"/>
</dbReference>
<evidence type="ECO:0000313" key="6">
    <source>
        <dbReference type="EMBL" id="KAK8860853.1"/>
    </source>
</evidence>
<evidence type="ECO:0000256" key="5">
    <source>
        <dbReference type="ARBA" id="ARBA00023306"/>
    </source>
</evidence>
<dbReference type="PANTHER" id="PTHR10507:SF0">
    <property type="entry name" value="CELL DIVISION CONTROL PROTEIN 45 HOMOLOG"/>
    <property type="match status" value="1"/>
</dbReference>
<comment type="subcellular location">
    <subcellularLocation>
        <location evidence="1">Nucleus</location>
    </subcellularLocation>
</comment>